<evidence type="ECO:0000313" key="4">
    <source>
        <dbReference type="Proteomes" id="UP000587760"/>
    </source>
</evidence>
<feature type="transmembrane region" description="Helical" evidence="1">
    <location>
        <begin position="184"/>
        <end position="201"/>
    </location>
</feature>
<sequence length="300" mass="32957">MKNQKRAVLTALTAVLFWATVASAFKIALGEMDHYHLLLFSTLSSVIILFLMILFQGKSSVLMKINSVDLRFSTLAGLFNPFAYYLILFKSYSLLPAQIAQPLNYTWPIMLVLLSVPFLGQKADRKSLIALIMCLLGVVLISSGGEPGQTVNSFGVFLALLSAVVWGAYWIINMKDKREESVKLFLNFLFGLIYVVVYGLIFSDITLPSVKGLVSAAYVGVFEMGITFFLWSKALKMAESTASVSTLAYLSPLLSLVLIALVLKEKIALTTIAGLLIIIGGILYQKGIIILPGANRRNPR</sequence>
<dbReference type="InterPro" id="IPR037185">
    <property type="entry name" value="EmrE-like"/>
</dbReference>
<accession>A0A841RCB0</accession>
<keyword evidence="1" id="KW-0812">Transmembrane</keyword>
<feature type="transmembrane region" description="Helical" evidence="1">
    <location>
        <begin position="269"/>
        <end position="291"/>
    </location>
</feature>
<keyword evidence="4" id="KW-1185">Reference proteome</keyword>
<feature type="domain" description="EamA" evidence="2">
    <location>
        <begin position="154"/>
        <end position="283"/>
    </location>
</feature>
<feature type="transmembrane region" description="Helical" evidence="1">
    <location>
        <begin position="68"/>
        <end position="87"/>
    </location>
</feature>
<evidence type="ECO:0000259" key="2">
    <source>
        <dbReference type="Pfam" id="PF00892"/>
    </source>
</evidence>
<gene>
    <name evidence="3" type="ORF">HNR50_002694</name>
</gene>
<proteinExistence type="predicted"/>
<dbReference type="PANTHER" id="PTHR22911:SF137">
    <property type="entry name" value="SOLUTE CARRIER FAMILY 35 MEMBER G2-RELATED"/>
    <property type="match status" value="1"/>
</dbReference>
<dbReference type="Pfam" id="PF00892">
    <property type="entry name" value="EamA"/>
    <property type="match status" value="2"/>
</dbReference>
<feature type="transmembrane region" description="Helical" evidence="1">
    <location>
        <begin position="213"/>
        <end position="232"/>
    </location>
</feature>
<feature type="transmembrane region" description="Helical" evidence="1">
    <location>
        <begin position="127"/>
        <end position="145"/>
    </location>
</feature>
<protein>
    <submittedName>
        <fullName evidence="3">Drug/metabolite transporter (DMT)-like permease</fullName>
    </submittedName>
</protein>
<organism evidence="3 4">
    <name type="scientific">Spirochaeta isovalerica</name>
    <dbReference type="NCBI Taxonomy" id="150"/>
    <lineage>
        <taxon>Bacteria</taxon>
        <taxon>Pseudomonadati</taxon>
        <taxon>Spirochaetota</taxon>
        <taxon>Spirochaetia</taxon>
        <taxon>Spirochaetales</taxon>
        <taxon>Spirochaetaceae</taxon>
        <taxon>Spirochaeta</taxon>
    </lineage>
</organism>
<keyword evidence="1" id="KW-0472">Membrane</keyword>
<dbReference type="Gene3D" id="1.10.3730.20">
    <property type="match status" value="1"/>
</dbReference>
<dbReference type="SUPFAM" id="SSF103481">
    <property type="entry name" value="Multidrug resistance efflux transporter EmrE"/>
    <property type="match status" value="2"/>
</dbReference>
<dbReference type="RefSeq" id="WP_221439882.1">
    <property type="nucleotide sequence ID" value="NZ_JACHGJ010000005.1"/>
</dbReference>
<evidence type="ECO:0000313" key="3">
    <source>
        <dbReference type="EMBL" id="MBB6481021.1"/>
    </source>
</evidence>
<dbReference type="Proteomes" id="UP000587760">
    <property type="component" value="Unassembled WGS sequence"/>
</dbReference>
<dbReference type="AlphaFoldDB" id="A0A841RCB0"/>
<keyword evidence="1" id="KW-1133">Transmembrane helix</keyword>
<feature type="transmembrane region" description="Helical" evidence="1">
    <location>
        <begin position="34"/>
        <end position="56"/>
    </location>
</feature>
<comment type="caution">
    <text evidence="3">The sequence shown here is derived from an EMBL/GenBank/DDBJ whole genome shotgun (WGS) entry which is preliminary data.</text>
</comment>
<feature type="transmembrane region" description="Helical" evidence="1">
    <location>
        <begin position="151"/>
        <end position="172"/>
    </location>
</feature>
<feature type="transmembrane region" description="Helical" evidence="1">
    <location>
        <begin position="244"/>
        <end position="263"/>
    </location>
</feature>
<feature type="domain" description="EamA" evidence="2">
    <location>
        <begin position="6"/>
        <end position="142"/>
    </location>
</feature>
<dbReference type="PANTHER" id="PTHR22911">
    <property type="entry name" value="ACYL-MALONYL CONDENSING ENZYME-RELATED"/>
    <property type="match status" value="1"/>
</dbReference>
<feature type="transmembrane region" description="Helical" evidence="1">
    <location>
        <begin position="99"/>
        <end position="120"/>
    </location>
</feature>
<evidence type="ECO:0000256" key="1">
    <source>
        <dbReference type="SAM" id="Phobius"/>
    </source>
</evidence>
<dbReference type="InterPro" id="IPR000620">
    <property type="entry name" value="EamA_dom"/>
</dbReference>
<reference evidence="3 4" key="1">
    <citation type="submission" date="2020-08" db="EMBL/GenBank/DDBJ databases">
        <title>Genomic Encyclopedia of Type Strains, Phase IV (KMG-IV): sequencing the most valuable type-strain genomes for metagenomic binning, comparative biology and taxonomic classification.</title>
        <authorList>
            <person name="Goeker M."/>
        </authorList>
    </citation>
    <scope>NUCLEOTIDE SEQUENCE [LARGE SCALE GENOMIC DNA]</scope>
    <source>
        <strain evidence="3 4">DSM 2461</strain>
    </source>
</reference>
<dbReference type="EMBL" id="JACHGJ010000005">
    <property type="protein sequence ID" value="MBB6481021.1"/>
    <property type="molecule type" value="Genomic_DNA"/>
</dbReference>
<name>A0A841RCB0_9SPIO</name>
<dbReference type="GO" id="GO:0016020">
    <property type="term" value="C:membrane"/>
    <property type="evidence" value="ECO:0007669"/>
    <property type="project" value="InterPro"/>
</dbReference>